<organism evidence="2 3">
    <name type="scientific">Enterococcus florum</name>
    <dbReference type="NCBI Taxonomy" id="2480627"/>
    <lineage>
        <taxon>Bacteria</taxon>
        <taxon>Bacillati</taxon>
        <taxon>Bacillota</taxon>
        <taxon>Bacilli</taxon>
        <taxon>Lactobacillales</taxon>
        <taxon>Enterococcaceae</taxon>
        <taxon>Enterococcus</taxon>
    </lineage>
</organism>
<feature type="region of interest" description="Disordered" evidence="1">
    <location>
        <begin position="1"/>
        <end position="20"/>
    </location>
</feature>
<feature type="compositionally biased region" description="Basic and acidic residues" evidence="1">
    <location>
        <begin position="90"/>
        <end position="106"/>
    </location>
</feature>
<sequence>MNKRPFQGKNGRFPAYDDETGVKLNTNNRRVLFDGHDDLITDYRPDARDMLERATVKHDKKLRRVQTDEGTRSALERQKNTLPDYGPRTSEQKTTRSLFEEKKPKVESSQMTIKRHDRNATPFSPTYVPESLIPDESDDRISMNELYQSMKKNRSSYLRFGSERDHYQQPTIQKRSEQRQKPSNQRLDRSLQGIMNDDTNVLENSKYFHD</sequence>
<evidence type="ECO:0000313" key="2">
    <source>
        <dbReference type="EMBL" id="GCF95424.1"/>
    </source>
</evidence>
<accession>A0A4P5PFA2</accession>
<feature type="compositionally biased region" description="Basic and acidic residues" evidence="1">
    <location>
        <begin position="65"/>
        <end position="79"/>
    </location>
</feature>
<gene>
    <name evidence="2" type="ORF">NRIC_33150</name>
</gene>
<proteinExistence type="predicted"/>
<comment type="caution">
    <text evidence="2">The sequence shown here is derived from an EMBL/GenBank/DDBJ whole genome shotgun (WGS) entry which is preliminary data.</text>
</comment>
<feature type="region of interest" description="Disordered" evidence="1">
    <location>
        <begin position="160"/>
        <end position="186"/>
    </location>
</feature>
<feature type="region of interest" description="Disordered" evidence="1">
    <location>
        <begin position="63"/>
        <end position="140"/>
    </location>
</feature>
<reference evidence="3" key="1">
    <citation type="submission" date="2019-02" db="EMBL/GenBank/DDBJ databases">
        <title>Draft genome sequence of Enterococcus sp. Gos25-1.</title>
        <authorList>
            <person name="Tanaka N."/>
            <person name="Shiwa Y."/>
            <person name="Fujita N."/>
        </authorList>
    </citation>
    <scope>NUCLEOTIDE SEQUENCE [LARGE SCALE GENOMIC DNA]</scope>
    <source>
        <strain evidence="3">Gos25-1</strain>
    </source>
</reference>
<protein>
    <submittedName>
        <fullName evidence="2">Uncharacterized protein</fullName>
    </submittedName>
</protein>
<evidence type="ECO:0000313" key="3">
    <source>
        <dbReference type="Proteomes" id="UP000290567"/>
    </source>
</evidence>
<dbReference type="AlphaFoldDB" id="A0A4P5PFA2"/>
<dbReference type="EMBL" id="BJCC01000032">
    <property type="protein sequence ID" value="GCF95424.1"/>
    <property type="molecule type" value="Genomic_DNA"/>
</dbReference>
<keyword evidence="3" id="KW-1185">Reference proteome</keyword>
<dbReference type="RefSeq" id="WP_146623821.1">
    <property type="nucleotide sequence ID" value="NZ_BJCC01000032.1"/>
</dbReference>
<name>A0A4P5PFA2_9ENTE</name>
<dbReference type="Proteomes" id="UP000290567">
    <property type="component" value="Unassembled WGS sequence"/>
</dbReference>
<dbReference type="OrthoDB" id="2193439at2"/>
<evidence type="ECO:0000256" key="1">
    <source>
        <dbReference type="SAM" id="MobiDB-lite"/>
    </source>
</evidence>